<evidence type="ECO:0000313" key="3">
    <source>
        <dbReference type="EMBL" id="BBX29626.1"/>
    </source>
</evidence>
<dbReference type="RefSeq" id="WP_163668206.1">
    <property type="nucleotide sequence ID" value="NZ_AP022565.1"/>
</dbReference>
<gene>
    <name evidence="3" type="ORF">MALV_47510</name>
</gene>
<organism evidence="3 4">
    <name type="scientific">Mycolicibacterium alvei</name>
    <dbReference type="NCBI Taxonomy" id="67081"/>
    <lineage>
        <taxon>Bacteria</taxon>
        <taxon>Bacillati</taxon>
        <taxon>Actinomycetota</taxon>
        <taxon>Actinomycetes</taxon>
        <taxon>Mycobacteriales</taxon>
        <taxon>Mycobacteriaceae</taxon>
        <taxon>Mycolicibacterium</taxon>
    </lineage>
</organism>
<feature type="domain" description="Hemerythrin-like" evidence="2">
    <location>
        <begin position="29"/>
        <end position="162"/>
    </location>
</feature>
<dbReference type="Gene3D" id="1.20.120.520">
    <property type="entry name" value="nmb1532 protein domain like"/>
    <property type="match status" value="1"/>
</dbReference>
<sequence>MESPTQPTTSIRVTPRHDGDPAPDLLGITLAHRAMITDVGRVAELTEEIADGRILCAPNRAQALARYVDLLCDSIHHHHRLEDQVLWPVIKASAGSNVDLTKLTEDHTALDPRLDGIRALANSFRQSGGHNIAAIPLKAALQELHTMLRDHIADEERELFPVIRRHVAVANWAMVEKAAQRGGRLSFDGPRTLAVMTDDERAALTDEVSPVLLALIKLMALRHRRFERRVFG</sequence>
<feature type="region of interest" description="Disordered" evidence="1">
    <location>
        <begin position="1"/>
        <end position="20"/>
    </location>
</feature>
<proteinExistence type="predicted"/>
<accession>A0A6N4UX18</accession>
<evidence type="ECO:0000259" key="2">
    <source>
        <dbReference type="Pfam" id="PF01814"/>
    </source>
</evidence>
<keyword evidence="4" id="KW-1185">Reference proteome</keyword>
<dbReference type="EMBL" id="AP022565">
    <property type="protein sequence ID" value="BBX29626.1"/>
    <property type="molecule type" value="Genomic_DNA"/>
</dbReference>
<dbReference type="Pfam" id="PF01814">
    <property type="entry name" value="Hemerythrin"/>
    <property type="match status" value="1"/>
</dbReference>
<evidence type="ECO:0000256" key="1">
    <source>
        <dbReference type="SAM" id="MobiDB-lite"/>
    </source>
</evidence>
<dbReference type="AlphaFoldDB" id="A0A6N4UX18"/>
<protein>
    <recommendedName>
        <fullName evidence="2">Hemerythrin-like domain-containing protein</fullName>
    </recommendedName>
</protein>
<evidence type="ECO:0000313" key="4">
    <source>
        <dbReference type="Proteomes" id="UP000466906"/>
    </source>
</evidence>
<feature type="compositionally biased region" description="Polar residues" evidence="1">
    <location>
        <begin position="1"/>
        <end position="12"/>
    </location>
</feature>
<name>A0A6N4UX18_9MYCO</name>
<reference evidence="3 4" key="1">
    <citation type="journal article" date="2019" name="Emerg. Microbes Infect.">
        <title>Comprehensive subspecies identification of 175 nontuberculous mycobacteria species based on 7547 genomic profiles.</title>
        <authorList>
            <person name="Matsumoto Y."/>
            <person name="Kinjo T."/>
            <person name="Motooka D."/>
            <person name="Nabeya D."/>
            <person name="Jung N."/>
            <person name="Uechi K."/>
            <person name="Horii T."/>
            <person name="Iida T."/>
            <person name="Fujita J."/>
            <person name="Nakamura S."/>
        </authorList>
    </citation>
    <scope>NUCLEOTIDE SEQUENCE [LARGE SCALE GENOMIC DNA]</scope>
    <source>
        <strain evidence="3 4">JCM 12272</strain>
    </source>
</reference>
<dbReference type="InterPro" id="IPR012312">
    <property type="entry name" value="Hemerythrin-like"/>
</dbReference>
<dbReference type="Proteomes" id="UP000466906">
    <property type="component" value="Chromosome"/>
</dbReference>
<dbReference type="CDD" id="cd12108">
    <property type="entry name" value="Hr-like"/>
    <property type="match status" value="1"/>
</dbReference>
<dbReference type="KEGG" id="malv:MALV_47510"/>